<evidence type="ECO:0000313" key="13">
    <source>
        <dbReference type="EMBL" id="EAU69186.1"/>
    </source>
</evidence>
<dbReference type="FunFam" id="3.30.1370.10:FF:000001">
    <property type="entry name" value="Polyribonucleotide nucleotidyltransferase"/>
    <property type="match status" value="1"/>
</dbReference>
<dbReference type="Proteomes" id="UP000032702">
    <property type="component" value="Unassembled WGS sequence"/>
</dbReference>
<evidence type="ECO:0000256" key="3">
    <source>
        <dbReference type="ARBA" id="ARBA00022490"/>
    </source>
</evidence>
<dbReference type="GO" id="GO:0006402">
    <property type="term" value="P:mRNA catabolic process"/>
    <property type="evidence" value="ECO:0007669"/>
    <property type="project" value="UniProtKB-UniRule"/>
</dbReference>
<dbReference type="OrthoDB" id="9804305at2"/>
<evidence type="ECO:0000256" key="10">
    <source>
        <dbReference type="SAM" id="MobiDB-lite"/>
    </source>
</evidence>
<comment type="function">
    <text evidence="9">Involved in mRNA degradation. Catalyzes the phosphorolysis of single-stranded polyribonucleotides processively in the 3'- to 5'-direction.</text>
</comment>
<dbReference type="GO" id="GO:0000287">
    <property type="term" value="F:magnesium ion binding"/>
    <property type="evidence" value="ECO:0007669"/>
    <property type="project" value="UniProtKB-UniRule"/>
</dbReference>
<dbReference type="Pfam" id="PF03726">
    <property type="entry name" value="PNPase"/>
    <property type="match status" value="1"/>
</dbReference>
<reference evidence="13 15" key="1">
    <citation type="submission" date="2006-04" db="EMBL/GenBank/DDBJ databases">
        <authorList>
            <person name="Nierman W.C."/>
        </authorList>
    </citation>
    <scope>NUCLEOTIDE SEQUENCE [LARGE SCALE GENOMIC DNA]</scope>
    <source>
        <strain evidence="13 15">DW4/3-1</strain>
    </source>
</reference>
<dbReference type="eggNOG" id="COG1185">
    <property type="taxonomic scope" value="Bacteria"/>
</dbReference>
<dbReference type="InterPro" id="IPR012162">
    <property type="entry name" value="PNPase"/>
</dbReference>
<feature type="binding site" evidence="9">
    <location>
        <position position="571"/>
    </location>
    <ligand>
        <name>Mg(2+)</name>
        <dbReference type="ChEBI" id="CHEBI:18420"/>
    </ligand>
</feature>
<evidence type="ECO:0000256" key="4">
    <source>
        <dbReference type="ARBA" id="ARBA00022679"/>
    </source>
</evidence>
<keyword evidence="3 9" id="KW-0963">Cytoplasm</keyword>
<feature type="compositionally biased region" description="Low complexity" evidence="10">
    <location>
        <begin position="780"/>
        <end position="789"/>
    </location>
</feature>
<dbReference type="EMBL" id="AAMD01000008">
    <property type="protein sequence ID" value="EAU69186.1"/>
    <property type="molecule type" value="Genomic_DNA"/>
</dbReference>
<comment type="catalytic activity">
    <reaction evidence="9">
        <text>RNA(n+1) + phosphate = RNA(n) + a ribonucleoside 5'-diphosphate</text>
        <dbReference type="Rhea" id="RHEA:22096"/>
        <dbReference type="Rhea" id="RHEA-COMP:14527"/>
        <dbReference type="Rhea" id="RHEA-COMP:17342"/>
        <dbReference type="ChEBI" id="CHEBI:43474"/>
        <dbReference type="ChEBI" id="CHEBI:57930"/>
        <dbReference type="ChEBI" id="CHEBI:140395"/>
        <dbReference type="EC" id="2.7.7.8"/>
    </reaction>
</comment>
<dbReference type="InterPro" id="IPR036345">
    <property type="entry name" value="ExoRNase_PH_dom2_sf"/>
</dbReference>
<dbReference type="FunFam" id="3.30.230.70:FF:000001">
    <property type="entry name" value="Polyribonucleotide nucleotidyltransferase"/>
    <property type="match status" value="1"/>
</dbReference>
<feature type="domain" description="S1 motif" evidence="11">
    <location>
        <begin position="707"/>
        <end position="775"/>
    </location>
</feature>
<dbReference type="CDD" id="cd02393">
    <property type="entry name" value="KH-I_PNPase"/>
    <property type="match status" value="1"/>
</dbReference>
<dbReference type="Gene3D" id="3.30.230.70">
    <property type="entry name" value="GHMP Kinase, N-terminal domain"/>
    <property type="match status" value="2"/>
</dbReference>
<dbReference type="GO" id="GO:0005829">
    <property type="term" value="C:cytosol"/>
    <property type="evidence" value="ECO:0007669"/>
    <property type="project" value="TreeGrafter"/>
</dbReference>
<dbReference type="HOGENOM" id="CLU_004217_2_2_7"/>
<protein>
    <recommendedName>
        <fullName evidence="9">Polyribonucleotide nucleotidyltransferase</fullName>
        <ecNumber evidence="9">2.7.7.8</ecNumber>
    </recommendedName>
    <alternativeName>
        <fullName evidence="9">Polynucleotide phosphorylase</fullName>
        <shortName evidence="9">PNPase</shortName>
    </alternativeName>
</protein>
<evidence type="ECO:0000256" key="2">
    <source>
        <dbReference type="ARBA" id="ARBA00007404"/>
    </source>
</evidence>
<evidence type="ECO:0000256" key="9">
    <source>
        <dbReference type="HAMAP-Rule" id="MF_01595"/>
    </source>
</evidence>
<dbReference type="InterPro" id="IPR036612">
    <property type="entry name" value="KH_dom_type_1_sf"/>
</dbReference>
<dbReference type="GO" id="GO:0000175">
    <property type="term" value="F:3'-5'-RNA exonuclease activity"/>
    <property type="evidence" value="ECO:0007669"/>
    <property type="project" value="TreeGrafter"/>
</dbReference>
<name>Q09BU7_STIAD</name>
<comment type="cofactor">
    <cofactor evidence="9">
        <name>Mg(2+)</name>
        <dbReference type="ChEBI" id="CHEBI:18420"/>
    </cofactor>
</comment>
<dbReference type="CDD" id="cd04472">
    <property type="entry name" value="S1_PNPase"/>
    <property type="match status" value="1"/>
</dbReference>
<keyword evidence="6 9" id="KW-0479">Metal-binding</keyword>
<evidence type="ECO:0000256" key="1">
    <source>
        <dbReference type="ARBA" id="ARBA00004496"/>
    </source>
</evidence>
<dbReference type="NCBIfam" id="TIGR03591">
    <property type="entry name" value="polynuc_phos"/>
    <property type="match status" value="1"/>
</dbReference>
<feature type="region of interest" description="Disordered" evidence="10">
    <location>
        <begin position="775"/>
        <end position="807"/>
    </location>
</feature>
<evidence type="ECO:0000256" key="5">
    <source>
        <dbReference type="ARBA" id="ARBA00022695"/>
    </source>
</evidence>
<dbReference type="GO" id="GO:0003723">
    <property type="term" value="F:RNA binding"/>
    <property type="evidence" value="ECO:0007669"/>
    <property type="project" value="UniProtKB-UniRule"/>
</dbReference>
<comment type="similarity">
    <text evidence="2 9">Belongs to the polyribonucleotide nucleotidyltransferase family.</text>
</comment>
<keyword evidence="5 9" id="KW-0548">Nucleotidyltransferase</keyword>
<dbReference type="SUPFAM" id="SSF54211">
    <property type="entry name" value="Ribosomal protein S5 domain 2-like"/>
    <property type="match status" value="2"/>
</dbReference>
<dbReference type="CDD" id="cd11364">
    <property type="entry name" value="RNase_PH_PNPase_2"/>
    <property type="match status" value="1"/>
</dbReference>
<dbReference type="SUPFAM" id="SSF54791">
    <property type="entry name" value="Eukaryotic type KH-domain (KH-domain type I)"/>
    <property type="match status" value="1"/>
</dbReference>
<dbReference type="Gene3D" id="2.40.50.140">
    <property type="entry name" value="Nucleic acid-binding proteins"/>
    <property type="match status" value="1"/>
</dbReference>
<dbReference type="GO" id="GO:0006396">
    <property type="term" value="P:RNA processing"/>
    <property type="evidence" value="ECO:0007669"/>
    <property type="project" value="InterPro"/>
</dbReference>
<feature type="binding site" evidence="9">
    <location>
        <position position="577"/>
    </location>
    <ligand>
        <name>Mg(2+)</name>
        <dbReference type="ChEBI" id="CHEBI:18420"/>
    </ligand>
</feature>
<proteinExistence type="inferred from homology"/>
<dbReference type="STRING" id="378806.STAUR_6188"/>
<feature type="region of interest" description="Disordered" evidence="10">
    <location>
        <begin position="1"/>
        <end position="36"/>
    </location>
</feature>
<dbReference type="Proteomes" id="UP000001351">
    <property type="component" value="Chromosome"/>
</dbReference>
<dbReference type="InterPro" id="IPR003029">
    <property type="entry name" value="S1_domain"/>
</dbReference>
<dbReference type="PROSITE" id="PS50126">
    <property type="entry name" value="S1"/>
    <property type="match status" value="1"/>
</dbReference>
<dbReference type="AlphaFoldDB" id="Q09BU7"/>
<dbReference type="PATRIC" id="fig|378806.16.peg.8516"/>
<dbReference type="EC" id="2.7.7.8" evidence="9"/>
<dbReference type="SMART" id="SM00316">
    <property type="entry name" value="S1"/>
    <property type="match status" value="1"/>
</dbReference>
<dbReference type="InterPro" id="IPR027408">
    <property type="entry name" value="PNPase/RNase_PH_dom_sf"/>
</dbReference>
<reference evidence="12 14" key="2">
    <citation type="journal article" date="2011" name="Mol. Biol. Evol.">
        <title>Comparative genomic analysis of fruiting body formation in Myxococcales.</title>
        <authorList>
            <person name="Huntley S."/>
            <person name="Hamann N."/>
            <person name="Wegener-Feldbrugge S."/>
            <person name="Treuner-Lange A."/>
            <person name="Kube M."/>
            <person name="Reinhardt R."/>
            <person name="Klages S."/>
            <person name="Muller R."/>
            <person name="Ronning C.M."/>
            <person name="Nierman W.C."/>
            <person name="Sogaard-Andersen L."/>
        </authorList>
    </citation>
    <scope>NUCLEOTIDE SEQUENCE [LARGE SCALE GENOMIC DNA]</scope>
    <source>
        <strain evidence="12 14">DW4/3-1</strain>
    </source>
</reference>
<dbReference type="KEGG" id="sur:STAUR_6188"/>
<dbReference type="SUPFAM" id="SSF50249">
    <property type="entry name" value="Nucleic acid-binding proteins"/>
    <property type="match status" value="1"/>
</dbReference>
<dbReference type="GO" id="GO:0004654">
    <property type="term" value="F:polyribonucleotide nucleotidyltransferase activity"/>
    <property type="evidence" value="ECO:0007669"/>
    <property type="project" value="UniProtKB-UniRule"/>
</dbReference>
<dbReference type="FunFam" id="2.40.50.140:FF:000023">
    <property type="entry name" value="Polyribonucleotide nucleotidyltransferase"/>
    <property type="match status" value="1"/>
</dbReference>
<dbReference type="PIRSF" id="PIRSF005499">
    <property type="entry name" value="PNPase"/>
    <property type="match status" value="1"/>
</dbReference>
<keyword evidence="4 9" id="KW-0808">Transferase</keyword>
<dbReference type="InterPro" id="IPR004088">
    <property type="entry name" value="KH_dom_type_1"/>
</dbReference>
<sequence length="807" mass="87211">MAGGFGFRSKRLTPGGPPRSGIKSSAASLRRDPRRPLCSQAAVARFRLSQARRPLITQGPPGRGLPSRVRGGTRRRRPSGSKGKDMLKKSVKIGDSELSIEVGRLAKQADGAVVVRYGDTMLLVTAVSAREKKDVDFLPLTVEYQEKLYSAGRIPGSYFKREGRLTEKETLASRLVDRSCRPLFPDGYAYETQIIASVVSAEPENEGDIHGITGASAALWVSDIPFNGPIAGIRVGRVDGKFVANPTLKQREQSDIDLVMAVSREAIVMVEGGAEEVSEADMVAALEFGKQAVQPALDIQDELRRELGKTVRSYEKLASIDEGLKAKVRELAWDGIVKGYGIKEKAARYESLGKAKKEAIAKLKEQLGDAYTPAVEKHAKQVVEDLKYEHMRQLTVDGGRIGARGHAEVRSITCEVGVLPRTHGSAVFTRGETQALVVTTLGTSEDEQRLELLGGMVFKRFMLHYNFPPFSVNETKPLRGPGRREVGHGALAERALRNMAPKSDSFPYTIRVVSDILESNGSSSMASVCGGTLALMDAGVPIKAPVAGIAMGLVKEGDKVAILSDILGDEDHLGDMDFKVCGTSKGITSIQMDIKITGLTTEIMSRALEQARQGRIHILGEMLKTMAEPRKEISQYAPRITTIQIRPEYIKNVIGPGGKVIKDIIARTGAAINIEDSGRVDIASANSDSVKSAIAMIQALTREAEIGKIYTGTVRKIAEFGAFVELFPGTDGLIHISELSDKRVKSVSDVLKEGDEVLVKVVSIDKTGKIRLSRKEAMAERAAAQQQQQTPPPGDGAPSATQPDAKA</sequence>
<dbReference type="Pfam" id="PF00575">
    <property type="entry name" value="S1"/>
    <property type="match status" value="1"/>
</dbReference>
<keyword evidence="8 9" id="KW-0694">RNA-binding</keyword>
<evidence type="ECO:0000259" key="11">
    <source>
        <dbReference type="PROSITE" id="PS50126"/>
    </source>
</evidence>
<dbReference type="Gene3D" id="3.30.1370.10">
    <property type="entry name" value="K Homology domain, type 1"/>
    <property type="match status" value="1"/>
</dbReference>
<dbReference type="InterPro" id="IPR015848">
    <property type="entry name" value="PNPase_PH_RNA-bd_bac/org-type"/>
</dbReference>
<dbReference type="Pfam" id="PF00013">
    <property type="entry name" value="KH_1"/>
    <property type="match status" value="1"/>
</dbReference>
<dbReference type="InterPro" id="IPR004087">
    <property type="entry name" value="KH_dom"/>
</dbReference>
<organism evidence="13 15">
    <name type="scientific">Stigmatella aurantiaca (strain DW4/3-1)</name>
    <dbReference type="NCBI Taxonomy" id="378806"/>
    <lineage>
        <taxon>Bacteria</taxon>
        <taxon>Pseudomonadati</taxon>
        <taxon>Myxococcota</taxon>
        <taxon>Myxococcia</taxon>
        <taxon>Myxococcales</taxon>
        <taxon>Cystobacterineae</taxon>
        <taxon>Archangiaceae</taxon>
        <taxon>Stigmatella</taxon>
    </lineage>
</organism>
<dbReference type="PANTHER" id="PTHR11252">
    <property type="entry name" value="POLYRIBONUCLEOTIDE NUCLEOTIDYLTRANSFERASE"/>
    <property type="match status" value="1"/>
</dbReference>
<dbReference type="InterPro" id="IPR001247">
    <property type="entry name" value="ExoRNase_PH_dom1"/>
</dbReference>
<dbReference type="InterPro" id="IPR012340">
    <property type="entry name" value="NA-bd_OB-fold"/>
</dbReference>
<evidence type="ECO:0000313" key="15">
    <source>
        <dbReference type="Proteomes" id="UP000032702"/>
    </source>
</evidence>
<evidence type="ECO:0000256" key="7">
    <source>
        <dbReference type="ARBA" id="ARBA00022842"/>
    </source>
</evidence>
<dbReference type="SMART" id="SM00322">
    <property type="entry name" value="KH"/>
    <property type="match status" value="1"/>
</dbReference>
<feature type="region of interest" description="Disordered" evidence="10">
    <location>
        <begin position="49"/>
        <end position="88"/>
    </location>
</feature>
<dbReference type="SUPFAM" id="SSF55666">
    <property type="entry name" value="Ribonuclease PH domain 2-like"/>
    <property type="match status" value="2"/>
</dbReference>
<evidence type="ECO:0000313" key="14">
    <source>
        <dbReference type="Proteomes" id="UP000001351"/>
    </source>
</evidence>
<accession>Q09BU7</accession>
<dbReference type="SUPFAM" id="SSF46915">
    <property type="entry name" value="Polynucleotide phosphorylase/guanosine pentaphosphate synthase (PNPase/GPSI), domain 3"/>
    <property type="match status" value="1"/>
</dbReference>
<keyword evidence="7 9" id="KW-0460">Magnesium</keyword>
<evidence type="ECO:0000313" key="12">
    <source>
        <dbReference type="EMBL" id="ADO73945.1"/>
    </source>
</evidence>
<dbReference type="Pfam" id="PF03725">
    <property type="entry name" value="RNase_PH_C"/>
    <property type="match status" value="1"/>
</dbReference>
<keyword evidence="14" id="KW-1185">Reference proteome</keyword>
<dbReference type="InterPro" id="IPR036456">
    <property type="entry name" value="PNPase_PH_RNA-bd_sf"/>
</dbReference>
<dbReference type="PANTHER" id="PTHR11252:SF0">
    <property type="entry name" value="POLYRIBONUCLEOTIDE NUCLEOTIDYLTRANSFERASE 1, MITOCHONDRIAL"/>
    <property type="match status" value="1"/>
</dbReference>
<dbReference type="NCBIfam" id="NF008805">
    <property type="entry name" value="PRK11824.1"/>
    <property type="match status" value="1"/>
</dbReference>
<dbReference type="PROSITE" id="PS50084">
    <property type="entry name" value="KH_TYPE_1"/>
    <property type="match status" value="1"/>
</dbReference>
<evidence type="ECO:0000256" key="8">
    <source>
        <dbReference type="ARBA" id="ARBA00022884"/>
    </source>
</evidence>
<dbReference type="EMBL" id="CP002271">
    <property type="protein sequence ID" value="ADO73945.1"/>
    <property type="molecule type" value="Genomic_DNA"/>
</dbReference>
<dbReference type="HAMAP" id="MF_01595">
    <property type="entry name" value="PNPase"/>
    <property type="match status" value="1"/>
</dbReference>
<dbReference type="CDD" id="cd11363">
    <property type="entry name" value="RNase_PH_PNPase_1"/>
    <property type="match status" value="1"/>
</dbReference>
<dbReference type="InterPro" id="IPR020568">
    <property type="entry name" value="Ribosomal_Su5_D2-typ_SF"/>
</dbReference>
<dbReference type="FunFam" id="3.30.230.70:FF:000002">
    <property type="entry name" value="Polyribonucleotide nucleotidyltransferase"/>
    <property type="match status" value="1"/>
</dbReference>
<dbReference type="InterPro" id="IPR015847">
    <property type="entry name" value="ExoRNase_PH_dom2"/>
</dbReference>
<dbReference type="Pfam" id="PF01138">
    <property type="entry name" value="RNase_PH"/>
    <property type="match status" value="2"/>
</dbReference>
<comment type="subcellular location">
    <subcellularLocation>
        <location evidence="1 9">Cytoplasm</location>
    </subcellularLocation>
</comment>
<gene>
    <name evidence="9 12" type="primary">pnp</name>
    <name evidence="12" type="ordered locus">STAUR_6188</name>
    <name evidence="13" type="ORF">STIAU_6187</name>
</gene>
<evidence type="ECO:0000256" key="6">
    <source>
        <dbReference type="ARBA" id="ARBA00022723"/>
    </source>
</evidence>